<accession>A0A2T0SYI6</accession>
<name>A0A2T0SYI6_9BACT</name>
<dbReference type="SUPFAM" id="SSF51294">
    <property type="entry name" value="Hedgehog/intein (Hint) domain"/>
    <property type="match status" value="1"/>
</dbReference>
<dbReference type="Gene3D" id="3.10.28.10">
    <property type="entry name" value="Homing endonucleases"/>
    <property type="match status" value="1"/>
</dbReference>
<gene>
    <name evidence="3" type="ORF">CLV58_109150</name>
</gene>
<feature type="domain" description="DOD-type homing endonuclease" evidence="2">
    <location>
        <begin position="312"/>
        <end position="369"/>
    </location>
</feature>
<evidence type="ECO:0000313" key="4">
    <source>
        <dbReference type="Proteomes" id="UP000238375"/>
    </source>
</evidence>
<dbReference type="AlphaFoldDB" id="A0A2T0SYI6"/>
<evidence type="ECO:0000259" key="2">
    <source>
        <dbReference type="PROSITE" id="PS50819"/>
    </source>
</evidence>
<dbReference type="GO" id="GO:0004519">
    <property type="term" value="F:endonuclease activity"/>
    <property type="evidence" value="ECO:0007669"/>
    <property type="project" value="InterPro"/>
</dbReference>
<feature type="compositionally biased region" description="Polar residues" evidence="1">
    <location>
        <begin position="984"/>
        <end position="1009"/>
    </location>
</feature>
<reference evidence="3 4" key="1">
    <citation type="submission" date="2018-03" db="EMBL/GenBank/DDBJ databases">
        <title>Genomic Encyclopedia of Archaeal and Bacterial Type Strains, Phase II (KMG-II): from individual species to whole genera.</title>
        <authorList>
            <person name="Goeker M."/>
        </authorList>
    </citation>
    <scope>NUCLEOTIDE SEQUENCE [LARGE SCALE GENOMIC DNA]</scope>
    <source>
        <strain evidence="3 4">DSM 28354</strain>
    </source>
</reference>
<evidence type="ECO:0000256" key="1">
    <source>
        <dbReference type="SAM" id="MobiDB-lite"/>
    </source>
</evidence>
<organism evidence="3 4">
    <name type="scientific">Spirosoma oryzae</name>
    <dbReference type="NCBI Taxonomy" id="1469603"/>
    <lineage>
        <taxon>Bacteria</taxon>
        <taxon>Pseudomonadati</taxon>
        <taxon>Bacteroidota</taxon>
        <taxon>Cytophagia</taxon>
        <taxon>Cytophagales</taxon>
        <taxon>Cytophagaceae</taxon>
        <taxon>Spirosoma</taxon>
    </lineage>
</organism>
<keyword evidence="4" id="KW-1185">Reference proteome</keyword>
<dbReference type="PROSITE" id="PS50819">
    <property type="entry name" value="INTEIN_ENDONUCLEASE"/>
    <property type="match status" value="1"/>
</dbReference>
<dbReference type="InterPro" id="IPR004042">
    <property type="entry name" value="Intein_endonuc_central"/>
</dbReference>
<evidence type="ECO:0000313" key="3">
    <source>
        <dbReference type="EMBL" id="PRY38423.1"/>
    </source>
</evidence>
<dbReference type="Proteomes" id="UP000238375">
    <property type="component" value="Unassembled WGS sequence"/>
</dbReference>
<comment type="caution">
    <text evidence="3">The sequence shown here is derived from an EMBL/GenBank/DDBJ whole genome shotgun (WGS) entry which is preliminary data.</text>
</comment>
<dbReference type="InterPro" id="IPR027434">
    <property type="entry name" value="Homing_endonucl"/>
</dbReference>
<feature type="region of interest" description="Disordered" evidence="1">
    <location>
        <begin position="980"/>
        <end position="1018"/>
    </location>
</feature>
<dbReference type="SUPFAM" id="SSF55608">
    <property type="entry name" value="Homing endonucleases"/>
    <property type="match status" value="1"/>
</dbReference>
<dbReference type="InterPro" id="IPR036844">
    <property type="entry name" value="Hint_dom_sf"/>
</dbReference>
<sequence length="1018" mass="115834">MFINMDPAKLPPKNHPEFLQLAAHERDKCKNGVNINGQYVVPSLYYDLNFHTILYDALDEQGNEIRVKGRPQLRDNGWILHNDYYQAKKEKKGYVVGGARQIGKDLLNTSLLYTPTGEIQIGDAQVGQQIYGADGKLTTITGVYPQGVQPVYQMTLRDGRKLYCGLNHNWYVWNNRKFSGRGVYEVKTTRELLVDYKKEIDQRPNRYETQHSKYAIPTAKPVEYSEKNLPVDPYILGIWLSCGDDRHTALITSDRQLEKVWCDFAKQSGLTCNRWKKKWVGHPEEVIIKGPKNCLHCNPLRKQLTELGLLCNKHIPELYKKASVSQRLALVQGILDGKGSFNASNNVEFSTDITQLMADMEWVCRSLGMSVKQRSNFAELKNSTSTPTVITIHSIFPLFRLDYKLSELADKSEQLNPYKSSIVDIQYVYNALTTCITVDNQDHLFLTDGFTVTHNSDFIVSLTCRELFCFDNAEVLGLFSISQDKDTFNKKFGVAISDKDNFLIVPSIDKDLSQTLIRFGVTRKNNEPIILSQLFTYLTKAGKATEVGAGKSTTFFFFDEIAKEEMQGAWDAVKPALRSSFGGYRNPPLFAFTGGNVEKSKDAIDLFMNPDVNELLSFDTEGKQTGKFMGGWYRADFKNTIPLAQYLNKPVTGELAKLQIQVTDFERANTILDQEQTVAKESKKPGTLAKHKMYNPRTLDEMSLSVTESPFQRYREGLKRHQDWLYETKPGKAVELYTLPGGEVKYTLSEKLPIANFPHKDTDLIEDAPIMLYDEPVHKGSYKLHVGGLDPYNIGQTGTSSSLGALYLMRRHYGGLDDAFQDTMVASYVARPERIPMFLKKIKELLDYFEASMLHESSTDAVLDYFDKDYGAETYLAKTWNLKQEIQPNTSYKGTYGVPPTPAFQKAWMNKIIDYISEVIGETDTGKPILGYTRILDPLLIEEMLQWKEDLNVDRVVSFGHMLLYRDSLEKNDKPVVINRTESDQPAQPKTRSVWGISQKTSRRTTSVKQTRKPFGIK</sequence>
<protein>
    <recommendedName>
        <fullName evidence="2">DOD-type homing endonuclease domain-containing protein</fullName>
    </recommendedName>
</protein>
<dbReference type="EMBL" id="PVTE01000009">
    <property type="protein sequence ID" value="PRY38423.1"/>
    <property type="molecule type" value="Genomic_DNA"/>
</dbReference>
<proteinExistence type="predicted"/>